<evidence type="ECO:0000313" key="1">
    <source>
        <dbReference type="EMBL" id="MBC6679827.1"/>
    </source>
</evidence>
<reference evidence="1" key="1">
    <citation type="submission" date="2020-08" db="EMBL/GenBank/DDBJ databases">
        <title>Genome public.</title>
        <authorList>
            <person name="Liu C."/>
            <person name="Sun Q."/>
        </authorList>
    </citation>
    <scope>NUCLEOTIDE SEQUENCE</scope>
    <source>
        <strain evidence="1">BX12</strain>
    </source>
</reference>
<dbReference type="AlphaFoldDB" id="A0A923SQN6"/>
<proteinExistence type="predicted"/>
<gene>
    <name evidence="1" type="ORF">H9L42_08295</name>
</gene>
<keyword evidence="2" id="KW-1185">Reference proteome</keyword>
<sequence>MTLTRAARQLEETNFFYITKDGVNIVIESKYDKGELYERMKTYMISPIKEKGYIERNAVTGDMILAGTSALAEKTTLNEGRLKTYAVYARAFDKKCIQSELIDPDRQAEVELWKYDPKLLASDGIADPVSVALSIDSNNDERVEDAVDYMINNTWRDLRW</sequence>
<comment type="caution">
    <text evidence="1">The sequence shown here is derived from an EMBL/GenBank/DDBJ whole genome shotgun (WGS) entry which is preliminary data.</text>
</comment>
<organism evidence="1 2">
    <name type="scientific">Zhenpiania hominis</name>
    <dbReference type="NCBI Taxonomy" id="2763644"/>
    <lineage>
        <taxon>Bacteria</taxon>
        <taxon>Bacillati</taxon>
        <taxon>Bacillota</taxon>
        <taxon>Clostridia</taxon>
        <taxon>Peptostreptococcales</taxon>
        <taxon>Anaerovoracaceae</taxon>
        <taxon>Zhenpiania</taxon>
    </lineage>
</organism>
<dbReference type="EMBL" id="JACRYT010000007">
    <property type="protein sequence ID" value="MBC6679827.1"/>
    <property type="molecule type" value="Genomic_DNA"/>
</dbReference>
<protein>
    <submittedName>
        <fullName evidence="1">Uncharacterized protein</fullName>
    </submittedName>
</protein>
<name>A0A923SQN6_9FIRM</name>
<dbReference type="Proteomes" id="UP000602647">
    <property type="component" value="Unassembled WGS sequence"/>
</dbReference>
<evidence type="ECO:0000313" key="2">
    <source>
        <dbReference type="Proteomes" id="UP000602647"/>
    </source>
</evidence>
<accession>A0A923SQN6</accession>